<name>A0A0D2BQH2_9EURO</name>
<dbReference type="CDD" id="cd00303">
    <property type="entry name" value="retropepsin_like"/>
    <property type="match status" value="1"/>
</dbReference>
<dbReference type="Proteomes" id="UP000053328">
    <property type="component" value="Unassembled WGS sequence"/>
</dbReference>
<evidence type="ECO:0000256" key="1">
    <source>
        <dbReference type="SAM" id="MobiDB-lite"/>
    </source>
</evidence>
<proteinExistence type="predicted"/>
<feature type="region of interest" description="Disordered" evidence="1">
    <location>
        <begin position="104"/>
        <end position="137"/>
    </location>
</feature>
<feature type="compositionally biased region" description="Polar residues" evidence="1">
    <location>
        <begin position="117"/>
        <end position="128"/>
    </location>
</feature>
<organism evidence="2 3">
    <name type="scientific">Exophiala spinifera</name>
    <dbReference type="NCBI Taxonomy" id="91928"/>
    <lineage>
        <taxon>Eukaryota</taxon>
        <taxon>Fungi</taxon>
        <taxon>Dikarya</taxon>
        <taxon>Ascomycota</taxon>
        <taxon>Pezizomycotina</taxon>
        <taxon>Eurotiomycetes</taxon>
        <taxon>Chaetothyriomycetidae</taxon>
        <taxon>Chaetothyriales</taxon>
        <taxon>Herpotrichiellaceae</taxon>
        <taxon>Exophiala</taxon>
    </lineage>
</organism>
<evidence type="ECO:0000313" key="2">
    <source>
        <dbReference type="EMBL" id="KIW21223.1"/>
    </source>
</evidence>
<accession>A0A0D2BQH2</accession>
<reference evidence="2 3" key="1">
    <citation type="submission" date="2015-01" db="EMBL/GenBank/DDBJ databases">
        <title>The Genome Sequence of Exophiala spinifera CBS89968.</title>
        <authorList>
            <consortium name="The Broad Institute Genomics Platform"/>
            <person name="Cuomo C."/>
            <person name="de Hoog S."/>
            <person name="Gorbushina A."/>
            <person name="Stielow B."/>
            <person name="Teixiera M."/>
            <person name="Abouelleil A."/>
            <person name="Chapman S.B."/>
            <person name="Priest M."/>
            <person name="Young S.K."/>
            <person name="Wortman J."/>
            <person name="Nusbaum C."/>
            <person name="Birren B."/>
        </authorList>
    </citation>
    <scope>NUCLEOTIDE SEQUENCE [LARGE SCALE GENOMIC DNA]</scope>
    <source>
        <strain evidence="2 3">CBS 89968</strain>
    </source>
</reference>
<dbReference type="GeneID" id="27328886"/>
<protein>
    <submittedName>
        <fullName evidence="2">Uncharacterized protein</fullName>
    </submittedName>
</protein>
<dbReference type="HOGENOM" id="CLU_704056_0_0_1"/>
<keyword evidence="3" id="KW-1185">Reference proteome</keyword>
<dbReference type="EMBL" id="KN847492">
    <property type="protein sequence ID" value="KIW21223.1"/>
    <property type="molecule type" value="Genomic_DNA"/>
</dbReference>
<gene>
    <name evidence="2" type="ORF">PV08_01803</name>
</gene>
<sequence>MSNYVVVPLPGGFEARDFSFSPGGNGRGASMTIQLNEIPGKTSKMDLNEGDSTTLGQKAGDICGTVAEAGQEDEDTENQEVGPHTMDKSETHVLWQATIDQRGSCGQVPESQVHGISESQHGDTNTKPQSEKFAGEDTRMGHQGDYIPALMQKAHIHTECCQELSHSLLGDKVESALHAEPRVGQKLHLELPFQQQREQTDRTAQVEEDLAQNRAVAERLQVNCRLLDCSAGKEERFVSKFDTGSTHSIILKDIVPDDQYRSLSEPIELSTASGQILTIGGCAELYWRLACCPQGVYIRSTFLVVDGPVTTLGGYNALIAGHAHELGRAACPLSFGPHPHRWIGSNDGRFLPYVFGGSGAVAERETWDRAHSSQWLFYADRLEQLIGLRVHG</sequence>
<dbReference type="RefSeq" id="XP_016241439.1">
    <property type="nucleotide sequence ID" value="XM_016376163.1"/>
</dbReference>
<dbReference type="VEuPathDB" id="FungiDB:PV08_01803"/>
<dbReference type="AlphaFoldDB" id="A0A0D2BQH2"/>
<evidence type="ECO:0000313" key="3">
    <source>
        <dbReference type="Proteomes" id="UP000053328"/>
    </source>
</evidence>